<dbReference type="EnsemblProtists" id="EKX47667">
    <property type="protein sequence ID" value="EKX47667"/>
    <property type="gene ID" value="GUITHDRAFT_69517"/>
</dbReference>
<evidence type="ECO:0000313" key="3">
    <source>
        <dbReference type="EnsemblProtists" id="EKX47667"/>
    </source>
</evidence>
<dbReference type="Proteomes" id="UP000011087">
    <property type="component" value="Unassembled WGS sequence"/>
</dbReference>
<dbReference type="AlphaFoldDB" id="L1JH55"/>
<accession>L1JH55</accession>
<dbReference type="CDD" id="cd00609">
    <property type="entry name" value="AAT_like"/>
    <property type="match status" value="1"/>
</dbReference>
<gene>
    <name evidence="2" type="ORF">GUITHDRAFT_69517</name>
</gene>
<dbReference type="eggNOG" id="KOG0633">
    <property type="taxonomic scope" value="Eukaryota"/>
</dbReference>
<dbReference type="PaxDb" id="55529-EKX47667"/>
<evidence type="ECO:0000313" key="4">
    <source>
        <dbReference type="Proteomes" id="UP000011087"/>
    </source>
</evidence>
<evidence type="ECO:0000259" key="1">
    <source>
        <dbReference type="Pfam" id="PF00155"/>
    </source>
</evidence>
<reference evidence="3" key="3">
    <citation type="submission" date="2016-03" db="UniProtKB">
        <authorList>
            <consortium name="EnsemblProtists"/>
        </authorList>
    </citation>
    <scope>IDENTIFICATION</scope>
</reference>
<dbReference type="GeneID" id="17304219"/>
<protein>
    <recommendedName>
        <fullName evidence="1">Aminotransferase class I/classII large domain-containing protein</fullName>
    </recommendedName>
</protein>
<evidence type="ECO:0000313" key="2">
    <source>
        <dbReference type="EMBL" id="EKX47667.1"/>
    </source>
</evidence>
<dbReference type="InterPro" id="IPR004839">
    <property type="entry name" value="Aminotransferase_I/II_large"/>
</dbReference>
<dbReference type="HOGENOM" id="CLU_898569_0_0_1"/>
<dbReference type="Gene3D" id="3.90.1150.10">
    <property type="entry name" value="Aspartate Aminotransferase, domain 1"/>
    <property type="match status" value="1"/>
</dbReference>
<dbReference type="InterPro" id="IPR015422">
    <property type="entry name" value="PyrdxlP-dep_Trfase_small"/>
</dbReference>
<organism evidence="2">
    <name type="scientific">Guillardia theta (strain CCMP2712)</name>
    <name type="common">Cryptophyte</name>
    <dbReference type="NCBI Taxonomy" id="905079"/>
    <lineage>
        <taxon>Eukaryota</taxon>
        <taxon>Cryptophyceae</taxon>
        <taxon>Pyrenomonadales</taxon>
        <taxon>Geminigeraceae</taxon>
        <taxon>Guillardia</taxon>
    </lineage>
</organism>
<dbReference type="Pfam" id="PF00155">
    <property type="entry name" value="Aminotran_1_2"/>
    <property type="match status" value="1"/>
</dbReference>
<dbReference type="PANTHER" id="PTHR43799:SF1">
    <property type="entry name" value="ASPARTATE AMINOTRANSFERASE"/>
    <property type="match status" value="1"/>
</dbReference>
<name>L1JH55_GUITC</name>
<dbReference type="OMA" id="WHSADFR"/>
<dbReference type="SUPFAM" id="SSF53383">
    <property type="entry name" value="PLP-dependent transferases"/>
    <property type="match status" value="1"/>
</dbReference>
<dbReference type="STRING" id="905079.L1JH55"/>
<dbReference type="KEGG" id="gtt:GUITHDRAFT_69517"/>
<reference evidence="4" key="2">
    <citation type="submission" date="2012-11" db="EMBL/GenBank/DDBJ databases">
        <authorList>
            <person name="Kuo A."/>
            <person name="Curtis B.A."/>
            <person name="Tanifuji G."/>
            <person name="Burki F."/>
            <person name="Gruber A."/>
            <person name="Irimia M."/>
            <person name="Maruyama S."/>
            <person name="Arias M.C."/>
            <person name="Ball S.G."/>
            <person name="Gile G.H."/>
            <person name="Hirakawa Y."/>
            <person name="Hopkins J.F."/>
            <person name="Rensing S.A."/>
            <person name="Schmutz J."/>
            <person name="Symeonidi A."/>
            <person name="Elias M."/>
            <person name="Eveleigh R.J."/>
            <person name="Herman E.K."/>
            <person name="Klute M.J."/>
            <person name="Nakayama T."/>
            <person name="Obornik M."/>
            <person name="Reyes-Prieto A."/>
            <person name="Armbrust E.V."/>
            <person name="Aves S.J."/>
            <person name="Beiko R.G."/>
            <person name="Coutinho P."/>
            <person name="Dacks J.B."/>
            <person name="Durnford D.G."/>
            <person name="Fast N.M."/>
            <person name="Green B.R."/>
            <person name="Grisdale C."/>
            <person name="Hempe F."/>
            <person name="Henrissat B."/>
            <person name="Hoppner M.P."/>
            <person name="Ishida K.-I."/>
            <person name="Kim E."/>
            <person name="Koreny L."/>
            <person name="Kroth P.G."/>
            <person name="Liu Y."/>
            <person name="Malik S.-B."/>
            <person name="Maier U.G."/>
            <person name="McRose D."/>
            <person name="Mock T."/>
            <person name="Neilson J.A."/>
            <person name="Onodera N.T."/>
            <person name="Poole A.M."/>
            <person name="Pritham E.J."/>
            <person name="Richards T.A."/>
            <person name="Rocap G."/>
            <person name="Roy S.W."/>
            <person name="Sarai C."/>
            <person name="Schaack S."/>
            <person name="Shirato S."/>
            <person name="Slamovits C.H."/>
            <person name="Spencer D.F."/>
            <person name="Suzuki S."/>
            <person name="Worden A.Z."/>
            <person name="Zauner S."/>
            <person name="Barry K."/>
            <person name="Bell C."/>
            <person name="Bharti A.K."/>
            <person name="Crow J.A."/>
            <person name="Grimwood J."/>
            <person name="Kramer R."/>
            <person name="Lindquist E."/>
            <person name="Lucas S."/>
            <person name="Salamov A."/>
            <person name="McFadden G.I."/>
            <person name="Lane C.E."/>
            <person name="Keeling P.J."/>
            <person name="Gray M.W."/>
            <person name="Grigoriev I.V."/>
            <person name="Archibald J.M."/>
        </authorList>
    </citation>
    <scope>NUCLEOTIDE SEQUENCE</scope>
    <source>
        <strain evidence="4">CCMP2712</strain>
    </source>
</reference>
<keyword evidence="4" id="KW-1185">Reference proteome</keyword>
<dbReference type="InterPro" id="IPR015421">
    <property type="entry name" value="PyrdxlP-dep_Trfase_major"/>
</dbReference>
<reference evidence="2 4" key="1">
    <citation type="journal article" date="2012" name="Nature">
        <title>Algal genomes reveal evolutionary mosaicism and the fate of nucleomorphs.</title>
        <authorList>
            <consortium name="DOE Joint Genome Institute"/>
            <person name="Curtis B.A."/>
            <person name="Tanifuji G."/>
            <person name="Burki F."/>
            <person name="Gruber A."/>
            <person name="Irimia M."/>
            <person name="Maruyama S."/>
            <person name="Arias M.C."/>
            <person name="Ball S.G."/>
            <person name="Gile G.H."/>
            <person name="Hirakawa Y."/>
            <person name="Hopkins J.F."/>
            <person name="Kuo A."/>
            <person name="Rensing S.A."/>
            <person name="Schmutz J."/>
            <person name="Symeonidi A."/>
            <person name="Elias M."/>
            <person name="Eveleigh R.J."/>
            <person name="Herman E.K."/>
            <person name="Klute M.J."/>
            <person name="Nakayama T."/>
            <person name="Obornik M."/>
            <person name="Reyes-Prieto A."/>
            <person name="Armbrust E.V."/>
            <person name="Aves S.J."/>
            <person name="Beiko R.G."/>
            <person name="Coutinho P."/>
            <person name="Dacks J.B."/>
            <person name="Durnford D.G."/>
            <person name="Fast N.M."/>
            <person name="Green B.R."/>
            <person name="Grisdale C.J."/>
            <person name="Hempel F."/>
            <person name="Henrissat B."/>
            <person name="Hoppner M.P."/>
            <person name="Ishida K."/>
            <person name="Kim E."/>
            <person name="Koreny L."/>
            <person name="Kroth P.G."/>
            <person name="Liu Y."/>
            <person name="Malik S.B."/>
            <person name="Maier U.G."/>
            <person name="McRose D."/>
            <person name="Mock T."/>
            <person name="Neilson J.A."/>
            <person name="Onodera N.T."/>
            <person name="Poole A.M."/>
            <person name="Pritham E.J."/>
            <person name="Richards T.A."/>
            <person name="Rocap G."/>
            <person name="Roy S.W."/>
            <person name="Sarai C."/>
            <person name="Schaack S."/>
            <person name="Shirato S."/>
            <person name="Slamovits C.H."/>
            <person name="Spencer D.F."/>
            <person name="Suzuki S."/>
            <person name="Worden A.Z."/>
            <person name="Zauner S."/>
            <person name="Barry K."/>
            <person name="Bell C."/>
            <person name="Bharti A.K."/>
            <person name="Crow J.A."/>
            <person name="Grimwood J."/>
            <person name="Kramer R."/>
            <person name="Lindquist E."/>
            <person name="Lucas S."/>
            <person name="Salamov A."/>
            <person name="McFadden G.I."/>
            <person name="Lane C.E."/>
            <person name="Keeling P.J."/>
            <person name="Gray M.W."/>
            <person name="Grigoriev I.V."/>
            <person name="Archibald J.M."/>
        </authorList>
    </citation>
    <scope>NUCLEOTIDE SEQUENCE</scope>
    <source>
        <strain evidence="2 4">CCMP2712</strain>
    </source>
</reference>
<dbReference type="InterPro" id="IPR015424">
    <property type="entry name" value="PyrdxlP-dep_Trfase"/>
</dbReference>
<dbReference type="GO" id="GO:0030170">
    <property type="term" value="F:pyridoxal phosphate binding"/>
    <property type="evidence" value="ECO:0007669"/>
    <property type="project" value="InterPro"/>
</dbReference>
<feature type="domain" description="Aminotransferase class I/classII large" evidence="1">
    <location>
        <begin position="40"/>
        <end position="359"/>
    </location>
</feature>
<dbReference type="PANTHER" id="PTHR43799">
    <property type="entry name" value="AMINOTRANSFERASE, PUTATIVE-RELATED"/>
    <property type="match status" value="1"/>
</dbReference>
<dbReference type="Gene3D" id="3.40.640.10">
    <property type="entry name" value="Type I PLP-dependent aspartate aminotransferase-like (Major domain)"/>
    <property type="match status" value="1"/>
</dbReference>
<dbReference type="RefSeq" id="XP_005834647.1">
    <property type="nucleotide sequence ID" value="XM_005834590.1"/>
</dbReference>
<sequence length="374" mass="41878">MVVETQVADDGVTTPHGGQEWRQCKNFIEDFSVTTNGMGPPEKALAAAKAAVESIDHYPPANFEPHLSHLAEFLWGEEADLYKNCLQLGNGASELIDLVVRSCAVVGAWRPGPTMAQYEEYKRSSEAAGFYRVAANDNSANLLCMVNPTNPTGDYMKVEELKAYIENNCKAGSVVIVDESMQPWVGPHWREDSLVSQGKWRQAMSIEKGVEVFVMHSWTKIWACTGVRLGSVIAPTAGHMEMIKAKQVPWSVNCVALAFLSAAVKDQEYLETTWRNTALWRKNVVKELNKYFPSWQCIGEPFLSWVWIDTGDELVAAKAVEVAKQHGTPVRWGKPGYKLPTYVRIAVRDEETTEYLIDAWKEAFLGDERRSRAV</sequence>
<dbReference type="EMBL" id="JH992989">
    <property type="protein sequence ID" value="EKX47667.1"/>
    <property type="molecule type" value="Genomic_DNA"/>
</dbReference>
<dbReference type="OrthoDB" id="2108at2759"/>
<proteinExistence type="predicted"/>